<keyword evidence="2" id="KW-1185">Reference proteome</keyword>
<dbReference type="RefSeq" id="WP_220164025.1">
    <property type="nucleotide sequence ID" value="NZ_JAIBOA010000003.1"/>
</dbReference>
<comment type="caution">
    <text evidence="1">The sequence shown here is derived from an EMBL/GenBank/DDBJ whole genome shotgun (WGS) entry which is preliminary data.</text>
</comment>
<name>A0ABS7FND9_9ACTN</name>
<evidence type="ECO:0000313" key="1">
    <source>
        <dbReference type="EMBL" id="MBW8481908.1"/>
    </source>
</evidence>
<dbReference type="EMBL" id="JAIBOA010000003">
    <property type="protein sequence ID" value="MBW8481908.1"/>
    <property type="molecule type" value="Genomic_DNA"/>
</dbReference>
<evidence type="ECO:0000313" key="2">
    <source>
        <dbReference type="Proteomes" id="UP000774570"/>
    </source>
</evidence>
<sequence>MTTDAEGPKPRDPFSRHRMRVITMSGDGRITSDTLQPWSAVSAINTVTGESPNFPAAEIPSGVIERTLGGKESLATVDDLRLELDGAGHAKVHDGQEELAGPGMFMVVEILPLNVKRSMR</sequence>
<organism evidence="1 2">
    <name type="scientific">Actinomadura parmotrematis</name>
    <dbReference type="NCBI Taxonomy" id="2864039"/>
    <lineage>
        <taxon>Bacteria</taxon>
        <taxon>Bacillati</taxon>
        <taxon>Actinomycetota</taxon>
        <taxon>Actinomycetes</taxon>
        <taxon>Streptosporangiales</taxon>
        <taxon>Thermomonosporaceae</taxon>
        <taxon>Actinomadura</taxon>
    </lineage>
</organism>
<proteinExistence type="predicted"/>
<accession>A0ABS7FND9</accession>
<protein>
    <submittedName>
        <fullName evidence="1">Uncharacterized protein</fullName>
    </submittedName>
</protein>
<gene>
    <name evidence="1" type="ORF">K1Y72_05980</name>
</gene>
<reference evidence="1 2" key="1">
    <citation type="submission" date="2021-07" db="EMBL/GenBank/DDBJ databases">
        <title>Actinomadura sp. PM05-2 isolated from lichen.</title>
        <authorList>
            <person name="Somphong A."/>
            <person name="Phongsopitanun W."/>
            <person name="Tanasupawat S."/>
            <person name="Peongsungnone V."/>
        </authorList>
    </citation>
    <scope>NUCLEOTIDE SEQUENCE [LARGE SCALE GENOMIC DNA]</scope>
    <source>
        <strain evidence="1 2">PM05-2</strain>
    </source>
</reference>
<dbReference type="Proteomes" id="UP000774570">
    <property type="component" value="Unassembled WGS sequence"/>
</dbReference>